<protein>
    <submittedName>
        <fullName evidence="1">Uncharacterized protein</fullName>
    </submittedName>
</protein>
<reference evidence="1" key="2">
    <citation type="submission" date="2015-03" db="EMBL/GenBank/DDBJ databases">
        <authorList>
            <person name="Chow C.-E.T."/>
            <person name="Winget D.M."/>
            <person name="White R.A.III."/>
            <person name="Hallam S.J."/>
            <person name="Suttle C.A."/>
        </authorList>
    </citation>
    <scope>NUCLEOTIDE SEQUENCE</scope>
    <source>
        <strain evidence="1">Anoxic3_3</strain>
    </source>
</reference>
<organism evidence="1">
    <name type="scientific">uncultured marine virus</name>
    <dbReference type="NCBI Taxonomy" id="186617"/>
    <lineage>
        <taxon>Viruses</taxon>
        <taxon>environmental samples</taxon>
    </lineage>
</organism>
<proteinExistence type="predicted"/>
<evidence type="ECO:0000313" key="1">
    <source>
        <dbReference type="EMBL" id="AKH46014.1"/>
    </source>
</evidence>
<sequence>MGNPVLTNTMKFFDMNYLEFSSNSITGSNLNTQTALDYAYDNRSDTGLVGWTAANGTVVFDFSGTTYHVDSIMLANHNFLNLNVLIHTGSGLYLTVSGSSNATQTTDTFYLNFPPSYVGGFKLEFSTTVDSLSATCGEIILTKQKFELHTNPDKYKPKLNPTGVSKQLWDGSVVYNQSGDRKNAFSADLGYSFLENMEGNTMVWGTTTGDPIGGVWGTISGAPIGDAWEEYGGKFFGDLENLSELARTRVSFLFWPNSNNKDLGMYSWNKRDIFKCKILNQVTYEFPAPNMTNFIIADYELTEVR</sequence>
<name>A0A0F7L0H1_9VIRU</name>
<reference evidence="1" key="1">
    <citation type="journal article" date="2015" name="Front. Microbiol.">
        <title>Combining genomic sequencing methods to explore viral diversity and reveal potential virus-host interactions.</title>
        <authorList>
            <person name="Chow C.E."/>
            <person name="Winget D.M."/>
            <person name="White R.A.III."/>
            <person name="Hallam S.J."/>
            <person name="Suttle C.A."/>
        </authorList>
    </citation>
    <scope>NUCLEOTIDE SEQUENCE</scope>
    <source>
        <strain evidence="1">Anoxic3_3</strain>
    </source>
</reference>
<accession>A0A0F7L0H1</accession>
<dbReference type="EMBL" id="KR029578">
    <property type="protein sequence ID" value="AKH46014.1"/>
    <property type="molecule type" value="Genomic_DNA"/>
</dbReference>